<sequence>MNSLYDSSYLNISSLLNQCLISNSASCKLAEACIKLNTDIHDLLSAYVYDICAKSHLMVPGVADFGSVDPTIFLTYSTASTHSTTIASTGVFLMYSTTLFKRSSHFLVPNCPIPS</sequence>
<name>A0A1V5ZMN2_9BACT</name>
<gene>
    <name evidence="1" type="ORF">BWY04_00913</name>
</gene>
<dbReference type="EMBL" id="MWDB01000019">
    <property type="protein sequence ID" value="OQB41312.1"/>
    <property type="molecule type" value="Genomic_DNA"/>
</dbReference>
<proteinExistence type="predicted"/>
<evidence type="ECO:0000313" key="1">
    <source>
        <dbReference type="EMBL" id="OQB41312.1"/>
    </source>
</evidence>
<reference evidence="1" key="1">
    <citation type="submission" date="2017-02" db="EMBL/GenBank/DDBJ databases">
        <title>Delving into the versatile metabolic prowess of the omnipresent phylum Bacteroidetes.</title>
        <authorList>
            <person name="Nobu M.K."/>
            <person name="Mei R."/>
            <person name="Narihiro T."/>
            <person name="Kuroda K."/>
            <person name="Liu W.-T."/>
        </authorList>
    </citation>
    <scope>NUCLEOTIDE SEQUENCE</scope>
    <source>
        <strain evidence="1">ADurb.Bin160</strain>
    </source>
</reference>
<comment type="caution">
    <text evidence="1">The sequence shown here is derived from an EMBL/GenBank/DDBJ whole genome shotgun (WGS) entry which is preliminary data.</text>
</comment>
<dbReference type="AlphaFoldDB" id="A0A1V5ZMN2"/>
<organism evidence="1">
    <name type="scientific">candidate division CPR1 bacterium ADurb.Bin160</name>
    <dbReference type="NCBI Taxonomy" id="1852826"/>
    <lineage>
        <taxon>Bacteria</taxon>
        <taxon>candidate division CPR1</taxon>
    </lineage>
</organism>
<dbReference type="Proteomes" id="UP000485621">
    <property type="component" value="Unassembled WGS sequence"/>
</dbReference>
<accession>A0A1V5ZMN2</accession>
<protein>
    <submittedName>
        <fullName evidence="1">Uncharacterized protein</fullName>
    </submittedName>
</protein>